<keyword evidence="2" id="KW-0805">Transcription regulation</keyword>
<dbReference type="InterPro" id="IPR000847">
    <property type="entry name" value="LysR_HTH_N"/>
</dbReference>
<dbReference type="GO" id="GO:0010628">
    <property type="term" value="P:positive regulation of gene expression"/>
    <property type="evidence" value="ECO:0007669"/>
    <property type="project" value="TreeGrafter"/>
</dbReference>
<reference evidence="6 7" key="1">
    <citation type="submission" date="2019-06" db="EMBL/GenBank/DDBJ databases">
        <title>New taxonomy in bacterial strain CC-CFT640, isolated from vineyard.</title>
        <authorList>
            <person name="Lin S.-Y."/>
            <person name="Tsai C.-F."/>
            <person name="Young C.-C."/>
        </authorList>
    </citation>
    <scope>NUCLEOTIDE SEQUENCE [LARGE SCALE GENOMIC DNA]</scope>
    <source>
        <strain evidence="6 7">CC-CFT640</strain>
    </source>
</reference>
<dbReference type="AlphaFoldDB" id="A0A5C8PU50"/>
<dbReference type="PRINTS" id="PR00039">
    <property type="entry name" value="HTHLYSR"/>
</dbReference>
<evidence type="ECO:0000313" key="6">
    <source>
        <dbReference type="EMBL" id="TXL80368.1"/>
    </source>
</evidence>
<dbReference type="EMBL" id="VDUZ01000004">
    <property type="protein sequence ID" value="TXL80368.1"/>
    <property type="molecule type" value="Genomic_DNA"/>
</dbReference>
<dbReference type="Proteomes" id="UP000321638">
    <property type="component" value="Unassembled WGS sequence"/>
</dbReference>
<evidence type="ECO:0000313" key="7">
    <source>
        <dbReference type="Proteomes" id="UP000321638"/>
    </source>
</evidence>
<gene>
    <name evidence="6" type="ORF">FHP25_04880</name>
</gene>
<dbReference type="Pfam" id="PF03466">
    <property type="entry name" value="LysR_substrate"/>
    <property type="match status" value="1"/>
</dbReference>
<dbReference type="GO" id="GO:0003700">
    <property type="term" value="F:DNA-binding transcription factor activity"/>
    <property type="evidence" value="ECO:0007669"/>
    <property type="project" value="InterPro"/>
</dbReference>
<accession>A0A5C8PU50</accession>
<sequence>MILRQIEAFQAVIEQGTFSAAAACIRVSQPTISKLIQSLERALGYKLFQRSGGQAVPTPRALVLYHEVHRAWRGIDRLTSAAQSPLAPAAGRLLVGADPVLSLGFVPKLLALLTAQRPGIELTLEAENHRILAEALSAGAVDISFAARSLHDLHPPPAGAGATIASGETVCVLPVGHRLCNAEVLRPQDLADEAFIGLLSGADTRRGVDLLFDREPRRPRLVAEATTGLGACMLAASRIGVSLVPDLAAAAALQAGAAIVARPFRPIVPYTIGYALSKAAHEQALPSLLAHLALERGAAVHDAIVRRWLGGIAFTSPDLGQRHASAAD</sequence>
<dbReference type="Gene3D" id="3.40.190.10">
    <property type="entry name" value="Periplasmic binding protein-like II"/>
    <property type="match status" value="2"/>
</dbReference>
<dbReference type="Pfam" id="PF00126">
    <property type="entry name" value="HTH_1"/>
    <property type="match status" value="1"/>
</dbReference>
<comment type="caution">
    <text evidence="6">The sequence shown here is derived from an EMBL/GenBank/DDBJ whole genome shotgun (WGS) entry which is preliminary data.</text>
</comment>
<dbReference type="SUPFAM" id="SSF53850">
    <property type="entry name" value="Periplasmic binding protein-like II"/>
    <property type="match status" value="1"/>
</dbReference>
<keyword evidence="4" id="KW-0804">Transcription</keyword>
<dbReference type="Gene3D" id="1.10.10.10">
    <property type="entry name" value="Winged helix-like DNA-binding domain superfamily/Winged helix DNA-binding domain"/>
    <property type="match status" value="1"/>
</dbReference>
<dbReference type="InterPro" id="IPR036388">
    <property type="entry name" value="WH-like_DNA-bd_sf"/>
</dbReference>
<evidence type="ECO:0000256" key="4">
    <source>
        <dbReference type="ARBA" id="ARBA00023163"/>
    </source>
</evidence>
<dbReference type="GO" id="GO:0043565">
    <property type="term" value="F:sequence-specific DNA binding"/>
    <property type="evidence" value="ECO:0007669"/>
    <property type="project" value="TreeGrafter"/>
</dbReference>
<comment type="similarity">
    <text evidence="1">Belongs to the LysR transcriptional regulatory family.</text>
</comment>
<keyword evidence="7" id="KW-1185">Reference proteome</keyword>
<keyword evidence="3" id="KW-0238">DNA-binding</keyword>
<evidence type="ECO:0000256" key="1">
    <source>
        <dbReference type="ARBA" id="ARBA00009437"/>
    </source>
</evidence>
<protein>
    <submittedName>
        <fullName evidence="6">LysR family transcriptional regulator</fullName>
    </submittedName>
</protein>
<proteinExistence type="inferred from homology"/>
<organism evidence="6 7">
    <name type="scientific">Vineibacter terrae</name>
    <dbReference type="NCBI Taxonomy" id="2586908"/>
    <lineage>
        <taxon>Bacteria</taxon>
        <taxon>Pseudomonadati</taxon>
        <taxon>Pseudomonadota</taxon>
        <taxon>Alphaproteobacteria</taxon>
        <taxon>Hyphomicrobiales</taxon>
        <taxon>Vineibacter</taxon>
    </lineage>
</organism>
<feature type="domain" description="HTH lysR-type" evidence="5">
    <location>
        <begin position="1"/>
        <end position="58"/>
    </location>
</feature>
<evidence type="ECO:0000256" key="2">
    <source>
        <dbReference type="ARBA" id="ARBA00023015"/>
    </source>
</evidence>
<dbReference type="OrthoDB" id="9806538at2"/>
<dbReference type="PANTHER" id="PTHR30427">
    <property type="entry name" value="TRANSCRIPTIONAL ACTIVATOR PROTEIN LYSR"/>
    <property type="match status" value="1"/>
</dbReference>
<dbReference type="PROSITE" id="PS50931">
    <property type="entry name" value="HTH_LYSR"/>
    <property type="match status" value="1"/>
</dbReference>
<evidence type="ECO:0000259" key="5">
    <source>
        <dbReference type="PROSITE" id="PS50931"/>
    </source>
</evidence>
<dbReference type="InterPro" id="IPR036390">
    <property type="entry name" value="WH_DNA-bd_sf"/>
</dbReference>
<name>A0A5C8PU50_9HYPH</name>
<dbReference type="PANTHER" id="PTHR30427:SF1">
    <property type="entry name" value="TRANSCRIPTIONAL ACTIVATOR PROTEIN LYSR"/>
    <property type="match status" value="1"/>
</dbReference>
<evidence type="ECO:0000256" key="3">
    <source>
        <dbReference type="ARBA" id="ARBA00023125"/>
    </source>
</evidence>
<dbReference type="InterPro" id="IPR005119">
    <property type="entry name" value="LysR_subst-bd"/>
</dbReference>
<dbReference type="SUPFAM" id="SSF46785">
    <property type="entry name" value="Winged helix' DNA-binding domain"/>
    <property type="match status" value="1"/>
</dbReference>